<dbReference type="PANTHER" id="PTHR48081">
    <property type="entry name" value="AB HYDROLASE SUPERFAMILY PROTEIN C4A8.06C"/>
    <property type="match status" value="1"/>
</dbReference>
<dbReference type="GO" id="GO:0016787">
    <property type="term" value="F:hydrolase activity"/>
    <property type="evidence" value="ECO:0007669"/>
    <property type="project" value="UniProtKB-KW"/>
</dbReference>
<dbReference type="InterPro" id="IPR050300">
    <property type="entry name" value="GDXG_lipolytic_enzyme"/>
</dbReference>
<accession>A0A2M9G399</accession>
<dbReference type="OrthoDB" id="9806180at2"/>
<dbReference type="EMBL" id="PHIG01000029">
    <property type="protein sequence ID" value="PJK30207.1"/>
    <property type="molecule type" value="Genomic_DNA"/>
</dbReference>
<reference evidence="3 4" key="1">
    <citation type="submission" date="2017-11" db="EMBL/GenBank/DDBJ databases">
        <title>Draft genome sequence of Rhizobiales bacterium SY3-13.</title>
        <authorList>
            <person name="Sun C."/>
        </authorList>
    </citation>
    <scope>NUCLEOTIDE SEQUENCE [LARGE SCALE GENOMIC DNA]</scope>
    <source>
        <strain evidence="3 4">SY3-13</strain>
    </source>
</reference>
<sequence length="319" mass="34627">MSALDRIDPESREGLKVLLEAMPGGLNGIAEIGARRRKLSDTMREMTAHIEPNPNVSIEDRTIPGPQGAPDVAVRIYRPVGAEGPLPAVCYIHGGGMIMGDLQMGELSAIRMCEVSQAVFVSVDYRLAPEDPYPAAVEDCYAALKWMAGNADELGIRRDRLAINGGSAGGGLTIATALMARDRGGPALCFMMPFYPMIDDRNETPSSHEIVDLGVWDRSGNLEAWEWYLGGRPADGYAAPARMENLSGLPPTYMDVGDMDLFRDENIAFAQRLLQAGVPTEFHVWPGAFHASETFAPGAKLSRRIWAARLDALKRALGD</sequence>
<organism evidence="3 4">
    <name type="scientific">Minwuia thermotolerans</name>
    <dbReference type="NCBI Taxonomy" id="2056226"/>
    <lineage>
        <taxon>Bacteria</taxon>
        <taxon>Pseudomonadati</taxon>
        <taxon>Pseudomonadota</taxon>
        <taxon>Alphaproteobacteria</taxon>
        <taxon>Minwuiales</taxon>
        <taxon>Minwuiaceae</taxon>
        <taxon>Minwuia</taxon>
    </lineage>
</organism>
<comment type="caution">
    <text evidence="3">The sequence shown here is derived from an EMBL/GenBank/DDBJ whole genome shotgun (WGS) entry which is preliminary data.</text>
</comment>
<evidence type="ECO:0000313" key="3">
    <source>
        <dbReference type="EMBL" id="PJK30207.1"/>
    </source>
</evidence>
<dbReference type="RefSeq" id="WP_109795405.1">
    <property type="nucleotide sequence ID" value="NZ_PHIG01000029.1"/>
</dbReference>
<evidence type="ECO:0000256" key="1">
    <source>
        <dbReference type="ARBA" id="ARBA00022801"/>
    </source>
</evidence>
<feature type="domain" description="Alpha/beta hydrolase fold-3" evidence="2">
    <location>
        <begin position="89"/>
        <end position="291"/>
    </location>
</feature>
<name>A0A2M9G399_9PROT</name>
<dbReference type="Pfam" id="PF07859">
    <property type="entry name" value="Abhydrolase_3"/>
    <property type="match status" value="1"/>
</dbReference>
<gene>
    <name evidence="3" type="ORF">CVT23_07340</name>
</gene>
<evidence type="ECO:0000313" key="4">
    <source>
        <dbReference type="Proteomes" id="UP000229498"/>
    </source>
</evidence>
<dbReference type="Gene3D" id="3.40.50.1820">
    <property type="entry name" value="alpha/beta hydrolase"/>
    <property type="match status" value="1"/>
</dbReference>
<dbReference type="PANTHER" id="PTHR48081:SF8">
    <property type="entry name" value="ALPHA_BETA HYDROLASE FOLD-3 DOMAIN-CONTAINING PROTEIN-RELATED"/>
    <property type="match status" value="1"/>
</dbReference>
<protein>
    <submittedName>
        <fullName evidence="3">Alpha/beta hydrolase</fullName>
    </submittedName>
</protein>
<keyword evidence="1 3" id="KW-0378">Hydrolase</keyword>
<dbReference type="AlphaFoldDB" id="A0A2M9G399"/>
<dbReference type="InterPro" id="IPR029058">
    <property type="entry name" value="AB_hydrolase_fold"/>
</dbReference>
<dbReference type="Proteomes" id="UP000229498">
    <property type="component" value="Unassembled WGS sequence"/>
</dbReference>
<dbReference type="InterPro" id="IPR013094">
    <property type="entry name" value="AB_hydrolase_3"/>
</dbReference>
<dbReference type="SUPFAM" id="SSF53474">
    <property type="entry name" value="alpha/beta-Hydrolases"/>
    <property type="match status" value="1"/>
</dbReference>
<proteinExistence type="predicted"/>
<evidence type="ECO:0000259" key="2">
    <source>
        <dbReference type="Pfam" id="PF07859"/>
    </source>
</evidence>
<keyword evidence="4" id="KW-1185">Reference proteome</keyword>